<evidence type="ECO:0000256" key="3">
    <source>
        <dbReference type="ARBA" id="ARBA00022801"/>
    </source>
</evidence>
<dbReference type="InterPro" id="IPR055210">
    <property type="entry name" value="CtpA/B_N"/>
</dbReference>
<dbReference type="PANTHER" id="PTHR32060:SF30">
    <property type="entry name" value="CARBOXY-TERMINAL PROCESSING PROTEASE CTPA"/>
    <property type="match status" value="1"/>
</dbReference>
<dbReference type="Gene3D" id="3.30.750.44">
    <property type="match status" value="1"/>
</dbReference>
<dbReference type="PANTHER" id="PTHR32060">
    <property type="entry name" value="TAIL-SPECIFIC PROTEASE"/>
    <property type="match status" value="1"/>
</dbReference>
<dbReference type="GO" id="GO:0007165">
    <property type="term" value="P:signal transduction"/>
    <property type="evidence" value="ECO:0007669"/>
    <property type="project" value="TreeGrafter"/>
</dbReference>
<dbReference type="Gene3D" id="2.30.42.10">
    <property type="match status" value="1"/>
</dbReference>
<dbReference type="GO" id="GO:0008236">
    <property type="term" value="F:serine-type peptidase activity"/>
    <property type="evidence" value="ECO:0007669"/>
    <property type="project" value="UniProtKB-KW"/>
</dbReference>
<dbReference type="InterPro" id="IPR005151">
    <property type="entry name" value="Tail-specific_protease"/>
</dbReference>
<dbReference type="CDD" id="cd07560">
    <property type="entry name" value="Peptidase_S41_CPP"/>
    <property type="match status" value="1"/>
</dbReference>
<accession>A4BE96</accession>
<evidence type="ECO:0000256" key="2">
    <source>
        <dbReference type="ARBA" id="ARBA00022670"/>
    </source>
</evidence>
<proteinExistence type="inferred from homology"/>
<dbReference type="SUPFAM" id="SSF52096">
    <property type="entry name" value="ClpP/crotonase"/>
    <property type="match status" value="1"/>
</dbReference>
<dbReference type="GO" id="GO:0006508">
    <property type="term" value="P:proteolysis"/>
    <property type="evidence" value="ECO:0007669"/>
    <property type="project" value="UniProtKB-KW"/>
</dbReference>
<evidence type="ECO:0000256" key="1">
    <source>
        <dbReference type="ARBA" id="ARBA00009179"/>
    </source>
</evidence>
<dbReference type="Proteomes" id="UP000005953">
    <property type="component" value="Unassembled WGS sequence"/>
</dbReference>
<name>A4BE96_9GAMM</name>
<dbReference type="Pfam" id="PF22694">
    <property type="entry name" value="CtpB_N-like"/>
    <property type="match status" value="1"/>
</dbReference>
<dbReference type="Gene3D" id="3.90.226.10">
    <property type="entry name" value="2-enoyl-CoA Hydratase, Chain A, domain 1"/>
    <property type="match status" value="1"/>
</dbReference>
<evidence type="ECO:0000313" key="7">
    <source>
        <dbReference type="EMBL" id="EAR09574.1"/>
    </source>
</evidence>
<keyword evidence="4 5" id="KW-0720">Serine protease</keyword>
<dbReference type="GO" id="GO:0004175">
    <property type="term" value="F:endopeptidase activity"/>
    <property type="evidence" value="ECO:0007669"/>
    <property type="project" value="TreeGrafter"/>
</dbReference>
<comment type="similarity">
    <text evidence="1 5">Belongs to the peptidase S41A family.</text>
</comment>
<dbReference type="Pfam" id="PF17820">
    <property type="entry name" value="PDZ_6"/>
    <property type="match status" value="1"/>
</dbReference>
<dbReference type="InterPro" id="IPR004447">
    <property type="entry name" value="Peptidase_S41A"/>
</dbReference>
<evidence type="ECO:0000259" key="6">
    <source>
        <dbReference type="PROSITE" id="PS50106"/>
    </source>
</evidence>
<feature type="domain" description="PDZ" evidence="6">
    <location>
        <begin position="100"/>
        <end position="183"/>
    </location>
</feature>
<dbReference type="AlphaFoldDB" id="A4BE96"/>
<dbReference type="CDD" id="cd06782">
    <property type="entry name" value="cpPDZ_CPP-like"/>
    <property type="match status" value="1"/>
</dbReference>
<dbReference type="InterPro" id="IPR036034">
    <property type="entry name" value="PDZ_sf"/>
</dbReference>
<organism evidence="7 8">
    <name type="scientific">Reinekea blandensis MED297</name>
    <dbReference type="NCBI Taxonomy" id="314283"/>
    <lineage>
        <taxon>Bacteria</taxon>
        <taxon>Pseudomonadati</taxon>
        <taxon>Pseudomonadota</taxon>
        <taxon>Gammaproteobacteria</taxon>
        <taxon>Oceanospirillales</taxon>
        <taxon>Saccharospirillaceae</taxon>
        <taxon>Reinekea</taxon>
    </lineage>
</organism>
<dbReference type="InterPro" id="IPR041489">
    <property type="entry name" value="PDZ_6"/>
</dbReference>
<dbReference type="SMART" id="SM00245">
    <property type="entry name" value="TSPc"/>
    <property type="match status" value="1"/>
</dbReference>
<dbReference type="FunFam" id="2.30.42.10:FF:000063">
    <property type="entry name" value="Peptidase, S41 family"/>
    <property type="match status" value="1"/>
</dbReference>
<reference evidence="7 8" key="1">
    <citation type="submission" date="2006-02" db="EMBL/GenBank/DDBJ databases">
        <authorList>
            <person name="Pinhassi J."/>
            <person name="Pedros-Alio C."/>
            <person name="Ferriera S."/>
            <person name="Johnson J."/>
            <person name="Kravitz S."/>
            <person name="Halpern A."/>
            <person name="Remington K."/>
            <person name="Beeson K."/>
            <person name="Tran B."/>
            <person name="Rogers Y.-H."/>
            <person name="Friedman R."/>
            <person name="Venter J.C."/>
        </authorList>
    </citation>
    <scope>NUCLEOTIDE SEQUENCE [LARGE SCALE GENOMIC DNA]</scope>
    <source>
        <strain evidence="7 8">MED297</strain>
    </source>
</reference>
<dbReference type="MEROPS" id="S41.004"/>
<keyword evidence="8" id="KW-1185">Reference proteome</keyword>
<comment type="caution">
    <text evidence="7">The sequence shown here is derived from an EMBL/GenBank/DDBJ whole genome shotgun (WGS) entry which is preliminary data.</text>
</comment>
<dbReference type="InterPro" id="IPR029045">
    <property type="entry name" value="ClpP/crotonase-like_dom_sf"/>
</dbReference>
<dbReference type="STRING" id="314283.MED297_12622"/>
<dbReference type="NCBIfam" id="TIGR00225">
    <property type="entry name" value="prc"/>
    <property type="match status" value="1"/>
</dbReference>
<dbReference type="GO" id="GO:0030288">
    <property type="term" value="C:outer membrane-bounded periplasmic space"/>
    <property type="evidence" value="ECO:0007669"/>
    <property type="project" value="TreeGrafter"/>
</dbReference>
<dbReference type="PROSITE" id="PS50106">
    <property type="entry name" value="PDZ"/>
    <property type="match status" value="1"/>
</dbReference>
<protein>
    <submittedName>
        <fullName evidence="7">Periplasmic protease</fullName>
    </submittedName>
</protein>
<gene>
    <name evidence="7" type="ORF">MED297_12622</name>
</gene>
<evidence type="ECO:0000256" key="5">
    <source>
        <dbReference type="RuleBase" id="RU004404"/>
    </source>
</evidence>
<sequence>MTSIEQKNWKGTLMRLIRNPFLAATTALVIGIAVGMTSGVRADNEIQLPVDEVRLMSQVLERIKQSYVEDVTDEDLLEAAIEGMLTSLDPHSDYLTPEDFQELRESTSGEFGGLGIEITMDETGFVRVVAPIDDTPALRAGMQSGDLITQIDDTPVKGMTINDAVTLMRGEPGTSLVLTVLREGESGPLKIEITRDVIKVTSVRSRMLEPDYGYIRISQFQERTGRDFEEALESLHDEAETELKGIVLDLRNNPGGVLQASVDVVDALISEGLIVYTEGRLANSESRFTARNRNPSRDVNLVVLINGGSASASEIVAGAIQDHKRGLIIGTQSFGKGSVQTILPLDQSHALKLTTARYYTPSGRSIQAQGIVPDIVVKQGSLTQNDSDAFYKEADLAGALENPNGEADEGDQDSAAETENLAENDYQLYQAITVLKGIAILGQRN</sequence>
<keyword evidence="2 5" id="KW-0645">Protease</keyword>
<dbReference type="EMBL" id="AAOE01000009">
    <property type="protein sequence ID" value="EAR09574.1"/>
    <property type="molecule type" value="Genomic_DNA"/>
</dbReference>
<dbReference type="SUPFAM" id="SSF50156">
    <property type="entry name" value="PDZ domain-like"/>
    <property type="match status" value="1"/>
</dbReference>
<dbReference type="HOGENOM" id="CLU_017295_1_1_6"/>
<dbReference type="Pfam" id="PF03572">
    <property type="entry name" value="Peptidase_S41"/>
    <property type="match status" value="1"/>
</dbReference>
<dbReference type="FunFam" id="3.90.226.10:FF:000029">
    <property type="entry name" value="Peptidase, S41 family"/>
    <property type="match status" value="1"/>
</dbReference>
<dbReference type="SMART" id="SM00228">
    <property type="entry name" value="PDZ"/>
    <property type="match status" value="1"/>
</dbReference>
<dbReference type="FunFam" id="3.30.750.44:FF:000001">
    <property type="entry name" value="S41 family peptidase"/>
    <property type="match status" value="1"/>
</dbReference>
<keyword evidence="3 5" id="KW-0378">Hydrolase</keyword>
<evidence type="ECO:0000256" key="4">
    <source>
        <dbReference type="ARBA" id="ARBA00022825"/>
    </source>
</evidence>
<evidence type="ECO:0000313" key="8">
    <source>
        <dbReference type="Proteomes" id="UP000005953"/>
    </source>
</evidence>
<dbReference type="InterPro" id="IPR001478">
    <property type="entry name" value="PDZ"/>
</dbReference>